<keyword evidence="7" id="KW-1185">Reference proteome</keyword>
<dbReference type="GO" id="GO:0042811">
    <property type="term" value="P:pheromone biosynthetic process"/>
    <property type="evidence" value="ECO:0007669"/>
    <property type="project" value="UniProtKB-ARBA"/>
</dbReference>
<dbReference type="InterPro" id="IPR000092">
    <property type="entry name" value="Polyprenyl_synt"/>
</dbReference>
<comment type="pathway">
    <text evidence="5">Pheromone biosynthesis.</text>
</comment>
<dbReference type="PANTHER" id="PTHR11525">
    <property type="entry name" value="FARNESYL-PYROPHOSPHATE SYNTHETASE"/>
    <property type="match status" value="1"/>
</dbReference>
<keyword evidence="3" id="KW-0479">Metal-binding</keyword>
<proteinExistence type="predicted"/>
<dbReference type="GO" id="GO:0004161">
    <property type="term" value="F:dimethylallyltranstransferase activity"/>
    <property type="evidence" value="ECO:0007669"/>
    <property type="project" value="TreeGrafter"/>
</dbReference>
<dbReference type="Pfam" id="PF00348">
    <property type="entry name" value="polyprenyl_synt"/>
    <property type="match status" value="1"/>
</dbReference>
<dbReference type="GO" id="GO:0045337">
    <property type="term" value="P:farnesyl diphosphate biosynthetic process"/>
    <property type="evidence" value="ECO:0007669"/>
    <property type="project" value="TreeGrafter"/>
</dbReference>
<evidence type="ECO:0000256" key="4">
    <source>
        <dbReference type="ARBA" id="ARBA00022842"/>
    </source>
</evidence>
<dbReference type="EnsemblMetazoa" id="PPAI007865-RA">
    <property type="protein sequence ID" value="PPAI007865-PA"/>
    <property type="gene ID" value="PPAI007865"/>
</dbReference>
<dbReference type="EMBL" id="AJVK01015475">
    <property type="status" value="NOT_ANNOTATED_CDS"/>
    <property type="molecule type" value="Genomic_DNA"/>
</dbReference>
<evidence type="ECO:0000256" key="1">
    <source>
        <dbReference type="ARBA" id="ARBA00001946"/>
    </source>
</evidence>
<evidence type="ECO:0000256" key="5">
    <source>
        <dbReference type="ARBA" id="ARBA00033740"/>
    </source>
</evidence>
<sequence>MSYYVQMQDDFLDCFGDPEVTGKIGTDIQDGKCTWLAVVCLKEIMRECYGKNDPEAIARVKQLYEELSLPNTYAIYEEDSCIVIKKQIQQIPGRIHVEVFLKIMGQIYRQEW</sequence>
<dbReference type="SUPFAM" id="SSF48576">
    <property type="entry name" value="Terpenoid synthases"/>
    <property type="match status" value="1"/>
</dbReference>
<dbReference type="VEuPathDB" id="VectorBase:PPAPM1_008368"/>
<dbReference type="InterPro" id="IPR039702">
    <property type="entry name" value="FPS1-like"/>
</dbReference>
<dbReference type="Gene3D" id="1.10.600.10">
    <property type="entry name" value="Farnesyl Diphosphate Synthase"/>
    <property type="match status" value="1"/>
</dbReference>
<organism evidence="6 7">
    <name type="scientific">Phlebotomus papatasi</name>
    <name type="common">Sandfly</name>
    <dbReference type="NCBI Taxonomy" id="29031"/>
    <lineage>
        <taxon>Eukaryota</taxon>
        <taxon>Metazoa</taxon>
        <taxon>Ecdysozoa</taxon>
        <taxon>Arthropoda</taxon>
        <taxon>Hexapoda</taxon>
        <taxon>Insecta</taxon>
        <taxon>Pterygota</taxon>
        <taxon>Neoptera</taxon>
        <taxon>Endopterygota</taxon>
        <taxon>Diptera</taxon>
        <taxon>Nematocera</taxon>
        <taxon>Psychodoidea</taxon>
        <taxon>Psychodidae</taxon>
        <taxon>Phlebotomus</taxon>
        <taxon>Phlebotomus</taxon>
    </lineage>
</organism>
<evidence type="ECO:0000313" key="6">
    <source>
        <dbReference type="EnsemblMetazoa" id="PPAI007865-PA"/>
    </source>
</evidence>
<evidence type="ECO:0000313" key="7">
    <source>
        <dbReference type="Proteomes" id="UP000092462"/>
    </source>
</evidence>
<dbReference type="AlphaFoldDB" id="A0A1B0DI81"/>
<dbReference type="InterPro" id="IPR008949">
    <property type="entry name" value="Isoprenoid_synthase_dom_sf"/>
</dbReference>
<accession>A0A1B0DI81</accession>
<protein>
    <submittedName>
        <fullName evidence="6">Uncharacterized protein</fullName>
    </submittedName>
</protein>
<evidence type="ECO:0000256" key="2">
    <source>
        <dbReference type="ARBA" id="ARBA00022679"/>
    </source>
</evidence>
<dbReference type="VEuPathDB" id="VectorBase:PPAI007865"/>
<dbReference type="PANTHER" id="PTHR11525:SF0">
    <property type="entry name" value="FARNESYL PYROPHOSPHATE SYNTHASE"/>
    <property type="match status" value="1"/>
</dbReference>
<name>A0A1B0DI81_PHLPP</name>
<dbReference type="GO" id="GO:0005737">
    <property type="term" value="C:cytoplasm"/>
    <property type="evidence" value="ECO:0007669"/>
    <property type="project" value="TreeGrafter"/>
</dbReference>
<reference evidence="6" key="1">
    <citation type="submission" date="2022-08" db="UniProtKB">
        <authorList>
            <consortium name="EnsemblMetazoa"/>
        </authorList>
    </citation>
    <scope>IDENTIFICATION</scope>
    <source>
        <strain evidence="6">Israel</strain>
    </source>
</reference>
<evidence type="ECO:0000256" key="3">
    <source>
        <dbReference type="ARBA" id="ARBA00022723"/>
    </source>
</evidence>
<dbReference type="Proteomes" id="UP000092462">
    <property type="component" value="Unassembled WGS sequence"/>
</dbReference>
<keyword evidence="2" id="KW-0808">Transferase</keyword>
<dbReference type="GO" id="GO:0046872">
    <property type="term" value="F:metal ion binding"/>
    <property type="evidence" value="ECO:0007669"/>
    <property type="project" value="UniProtKB-KW"/>
</dbReference>
<dbReference type="GO" id="GO:0004337">
    <property type="term" value="F:(2E,6E)-farnesyl diphosphate synthase activity"/>
    <property type="evidence" value="ECO:0007669"/>
    <property type="project" value="TreeGrafter"/>
</dbReference>
<comment type="cofactor">
    <cofactor evidence="1">
        <name>Mg(2+)</name>
        <dbReference type="ChEBI" id="CHEBI:18420"/>
    </cofactor>
</comment>
<keyword evidence="4" id="KW-0460">Magnesium</keyword>